<comment type="caution">
    <text evidence="1">The sequence shown here is derived from an EMBL/GenBank/DDBJ whole genome shotgun (WGS) entry which is preliminary data.</text>
</comment>
<accession>A0ACC1TC78</accession>
<proteinExistence type="predicted"/>
<evidence type="ECO:0000313" key="1">
    <source>
        <dbReference type="EMBL" id="KAJ3557751.1"/>
    </source>
</evidence>
<dbReference type="Proteomes" id="UP001148662">
    <property type="component" value="Unassembled WGS sequence"/>
</dbReference>
<evidence type="ECO:0000313" key="2">
    <source>
        <dbReference type="Proteomes" id="UP001148662"/>
    </source>
</evidence>
<gene>
    <name evidence="1" type="ORF">NM688_g1301</name>
</gene>
<name>A0ACC1TC78_9APHY</name>
<organism evidence="1 2">
    <name type="scientific">Phlebia brevispora</name>
    <dbReference type="NCBI Taxonomy" id="194682"/>
    <lineage>
        <taxon>Eukaryota</taxon>
        <taxon>Fungi</taxon>
        <taxon>Dikarya</taxon>
        <taxon>Basidiomycota</taxon>
        <taxon>Agaricomycotina</taxon>
        <taxon>Agaricomycetes</taxon>
        <taxon>Polyporales</taxon>
        <taxon>Meruliaceae</taxon>
        <taxon>Phlebia</taxon>
    </lineage>
</organism>
<keyword evidence="2" id="KW-1185">Reference proteome</keyword>
<protein>
    <submittedName>
        <fullName evidence="1">Uncharacterized protein</fullName>
    </submittedName>
</protein>
<dbReference type="EMBL" id="JANHOG010000134">
    <property type="protein sequence ID" value="KAJ3557751.1"/>
    <property type="molecule type" value="Genomic_DNA"/>
</dbReference>
<sequence>MRSDPHRRFAYGFTAEDANMTLWYCDRSQILLSSRFSFIKDYRFVLHFVLAVSFAELHQLGWDPTMSIVNGEFDSVQYNIPTTMRRSSWAVARAYEMRSTNPTAHASDLVAFIETGDKYNGDVV</sequence>
<reference evidence="1" key="1">
    <citation type="submission" date="2022-07" db="EMBL/GenBank/DDBJ databases">
        <title>Genome Sequence of Phlebia brevispora.</title>
        <authorList>
            <person name="Buettner E."/>
        </authorList>
    </citation>
    <scope>NUCLEOTIDE SEQUENCE</scope>
    <source>
        <strain evidence="1">MPL23</strain>
    </source>
</reference>